<reference evidence="2" key="1">
    <citation type="submission" date="2017-02" db="EMBL/GenBank/DDBJ databases">
        <authorList>
            <person name="Varghese N."/>
            <person name="Submissions S."/>
        </authorList>
    </citation>
    <scope>NUCLEOTIDE SEQUENCE [LARGE SCALE GENOMIC DNA]</scope>
    <source>
        <strain evidence="2">DSM 22270</strain>
    </source>
</reference>
<dbReference type="Proteomes" id="UP000190897">
    <property type="component" value="Unassembled WGS sequence"/>
</dbReference>
<dbReference type="EMBL" id="FUZA01000003">
    <property type="protein sequence ID" value="SKB93241.1"/>
    <property type="molecule type" value="Genomic_DNA"/>
</dbReference>
<keyword evidence="2" id="KW-1185">Reference proteome</keyword>
<dbReference type="RefSeq" id="WP_170916655.1">
    <property type="nucleotide sequence ID" value="NZ_FUZA01000003.1"/>
</dbReference>
<dbReference type="STRING" id="651661.SAMN05660293_02972"/>
<sequence>MLHFEIDKLTNSIEHAATGEIFETLVLPLEALKLKSLGVRKWVFNWKKEIQPRRPA</sequence>
<evidence type="ECO:0000313" key="2">
    <source>
        <dbReference type="Proteomes" id="UP000190897"/>
    </source>
</evidence>
<organism evidence="1 2">
    <name type="scientific">Dyadobacter psychrophilus</name>
    <dbReference type="NCBI Taxonomy" id="651661"/>
    <lineage>
        <taxon>Bacteria</taxon>
        <taxon>Pseudomonadati</taxon>
        <taxon>Bacteroidota</taxon>
        <taxon>Cytophagia</taxon>
        <taxon>Cytophagales</taxon>
        <taxon>Spirosomataceae</taxon>
        <taxon>Dyadobacter</taxon>
    </lineage>
</organism>
<dbReference type="AlphaFoldDB" id="A0A1T5FAQ6"/>
<evidence type="ECO:0000313" key="1">
    <source>
        <dbReference type="EMBL" id="SKB93241.1"/>
    </source>
</evidence>
<name>A0A1T5FAQ6_9BACT</name>
<gene>
    <name evidence="1" type="ORF">SAMN05660293_02972</name>
</gene>
<protein>
    <submittedName>
        <fullName evidence="1">Uncharacterized protein</fullName>
    </submittedName>
</protein>
<accession>A0A1T5FAQ6</accession>
<proteinExistence type="predicted"/>